<comment type="caution">
    <text evidence="3">The sequence shown here is derived from an EMBL/GenBank/DDBJ whole genome shotgun (WGS) entry which is preliminary data.</text>
</comment>
<reference evidence="3 4" key="1">
    <citation type="submission" date="2020-01" db="EMBL/GenBank/DDBJ databases">
        <title>The draft genome sequence of Corallococcus exiguus DSM 14696.</title>
        <authorList>
            <person name="Zhang X."/>
            <person name="Zhu H."/>
        </authorList>
    </citation>
    <scope>NUCLEOTIDE SEQUENCE [LARGE SCALE GENOMIC DNA]</scope>
    <source>
        <strain evidence="3 4">DSM 14696</strain>
    </source>
</reference>
<proteinExistence type="predicted"/>
<feature type="compositionally biased region" description="Basic and acidic residues" evidence="1">
    <location>
        <begin position="43"/>
        <end position="59"/>
    </location>
</feature>
<evidence type="ECO:0000313" key="4">
    <source>
        <dbReference type="Proteomes" id="UP000537825"/>
    </source>
</evidence>
<evidence type="ECO:0000313" key="3">
    <source>
        <dbReference type="EMBL" id="NBC45344.1"/>
    </source>
</evidence>
<feature type="compositionally biased region" description="Low complexity" evidence="1">
    <location>
        <begin position="1"/>
        <end position="26"/>
    </location>
</feature>
<feature type="region of interest" description="Disordered" evidence="1">
    <location>
        <begin position="159"/>
        <end position="188"/>
    </location>
</feature>
<dbReference type="AlphaFoldDB" id="A0A7X5BVM3"/>
<feature type="compositionally biased region" description="Low complexity" evidence="1">
    <location>
        <begin position="75"/>
        <end position="85"/>
    </location>
</feature>
<dbReference type="EMBL" id="JAAAPK010000013">
    <property type="protein sequence ID" value="NBC45344.1"/>
    <property type="molecule type" value="Genomic_DNA"/>
</dbReference>
<gene>
    <name evidence="3" type="ORF">GTZ93_36640</name>
</gene>
<name>A0A7X5BVM3_9BACT</name>
<sequence>MPSTRAPARGPAAAPERAAAPLRPSRGTTSVDAPGGAAIRVSSEARTEPRLRKVIESLQKRAARASTLTGPGSVPGAPTGGAPLAPSVRDTLESTLQTDLQSVRVHTGARAQDAAASLSARAFTFGNHVFLGPGERATDAGLLAHEAAHVVQQQGAPVVQRSAPGQGGAHEQEAQRASEAVGRGEPFNVRERTSGFRAQRLGIGNPLNYFAEKANNIPGFRMFTVALGMNPINMTPVDRSAANVMRAAVELIPGGALITEALNNHGVFDRAGSWVEQQIRSLGLNGNEIHAALTRFVESLKLADLLDPGGVWERAQRIFTEPIQRLTGFLGGLVSGIGQLIKDAILRPLARLAEGTRGYDLLKAVLRQDPITGEPVQADAEALIGGFMKLIGQEETWENLKRGNAVGRAWAWFQGALGELLGFVRQVPGQFLSALRSLEIADIVLLPRAFAKVASAFGGFIGRFLSWAGNAVWNLLEIIFSVVAPKVMPYLRRAAATFRTILRDPIGFIGNLVKAGLQGLRQFAGRFLTHLRASLIGWLTGAMSGAGIYIPQGFTLVEVLKFVLSVLRLTWQSLRQKLMRAVGEPAVRAMETTFDLVRTLVTQGPAAAWEQIQQSVSNLRDMVMEQVMTFVRDRVVQAAITRLVTSLNPAGAFIQAIIATYNTVMFFVERMSQIAQVAASVIDSLAAIASGAIGAAANRVEQTMAGLLTLVISFLARIAGLGRVSDAVTNVINAVRQPIDRGLDRVVDWIVAQAKKLGRFVAQAGLPQDPAQRLQLGMQTAVAAVRRLASGHVSRAMIDPALAVIRLRYGFKSLTPLLEGGVWQLEGEINPKTKLTTEVKENLLKEARNQFLATFKSGELNKFLQTEGKLGRTSAVTLMSSWEGTVLFVSRSRAGDAAPIMSFNIRLIPKDARQTVRENRTSLTNEEQIRSYRPIVASILGADIATRYDTIIRADDYRDRMRVAIAGKFMNNLPGLHGVFESGTIPSKHNQIRGHIFELWCEQNLGMSRPGPIFVITDAEMIKKIKRNQIRADGAIGNALVDSKARTSRKAPSNEDMRQMDCYEYIINQPKNKVIDSQANTIYPGPYRKVIYIFSTPDLIPYWLPVLEKRITQGRVTARA</sequence>
<dbReference type="Proteomes" id="UP000537825">
    <property type="component" value="Unassembled WGS sequence"/>
</dbReference>
<evidence type="ECO:0000259" key="2">
    <source>
        <dbReference type="Pfam" id="PF13699"/>
    </source>
</evidence>
<keyword evidence="4" id="KW-1185">Reference proteome</keyword>
<organism evidence="3 4">
    <name type="scientific">Corallococcus exiguus</name>
    <dbReference type="NCBI Taxonomy" id="83462"/>
    <lineage>
        <taxon>Bacteria</taxon>
        <taxon>Pseudomonadati</taxon>
        <taxon>Myxococcota</taxon>
        <taxon>Myxococcia</taxon>
        <taxon>Myxococcales</taxon>
        <taxon>Cystobacterineae</taxon>
        <taxon>Myxococcaceae</taxon>
        <taxon>Corallococcus</taxon>
    </lineage>
</organism>
<protein>
    <submittedName>
        <fullName evidence="3">DUF4157 domain-containing protein</fullName>
    </submittedName>
</protein>
<dbReference type="RefSeq" id="WP_161663275.1">
    <property type="nucleotide sequence ID" value="NZ_CBCSLE010000027.1"/>
</dbReference>
<feature type="domain" description="eCIS core" evidence="2">
    <location>
        <begin position="83"/>
        <end position="156"/>
    </location>
</feature>
<dbReference type="InterPro" id="IPR025295">
    <property type="entry name" value="eCIS_core_dom"/>
</dbReference>
<feature type="region of interest" description="Disordered" evidence="1">
    <location>
        <begin position="1"/>
        <end position="85"/>
    </location>
</feature>
<accession>A0A7X5BVM3</accession>
<evidence type="ECO:0000256" key="1">
    <source>
        <dbReference type="SAM" id="MobiDB-lite"/>
    </source>
</evidence>
<dbReference type="Pfam" id="PF13699">
    <property type="entry name" value="eCIS_core"/>
    <property type="match status" value="1"/>
</dbReference>